<proteinExistence type="predicted"/>
<reference evidence="2" key="1">
    <citation type="submission" date="2020-06" db="EMBL/GenBank/DDBJ databases">
        <title>Draft genome sequences of strains closely related to Aspergillus parafelis and Aspergillus hiratsukae.</title>
        <authorList>
            <person name="Dos Santos R.A.C."/>
            <person name="Rivero-Menendez O."/>
            <person name="Steenwyk J.L."/>
            <person name="Mead M.E."/>
            <person name="Goldman G.H."/>
            <person name="Alastruey-Izquierdo A."/>
            <person name="Rokas A."/>
        </authorList>
    </citation>
    <scope>NUCLEOTIDE SEQUENCE</scope>
    <source>
        <strain evidence="2">CNM-CM5623</strain>
    </source>
</reference>
<sequence length="320" mass="37042">MNALKLFVLDILLYIDKLLIRGSTGQERDELIQIWLRDISSRDPEATEPALGVYSWYASDPKSYSRDTFRSNFRLRAQRCWDYYGDPDNVEPRLPPEPYNVDPKLGSQLEKLDNSRRAQRKPWKYVGERCRIILLPYLEAAVERFEKARTVAGTYELDWSTVKVKDMYHPFHMETRRLIAWSDYTITFINAEGQRRDLLAVVVAKERWGDAYNPLLAYMALYLYARHGASTHSNTAYYADCLHYAMSVDAKIRHAEQGGAENVRGNKQLFRYAVDVTCRGGLFVDKRCLDFRRGFLGDPARYMVAVGEPYEACRGIGACR</sequence>
<feature type="signal peptide" evidence="1">
    <location>
        <begin position="1"/>
        <end position="25"/>
    </location>
</feature>
<accession>A0A8H6UUN3</accession>
<organism evidence="2 3">
    <name type="scientific">Aspergillus felis</name>
    <dbReference type="NCBI Taxonomy" id="1287682"/>
    <lineage>
        <taxon>Eukaryota</taxon>
        <taxon>Fungi</taxon>
        <taxon>Dikarya</taxon>
        <taxon>Ascomycota</taxon>
        <taxon>Pezizomycotina</taxon>
        <taxon>Eurotiomycetes</taxon>
        <taxon>Eurotiomycetidae</taxon>
        <taxon>Eurotiales</taxon>
        <taxon>Aspergillaceae</taxon>
        <taxon>Aspergillus</taxon>
        <taxon>Aspergillus subgen. Fumigati</taxon>
    </lineage>
</organism>
<feature type="chain" id="PRO_5034817808" evidence="1">
    <location>
        <begin position="26"/>
        <end position="320"/>
    </location>
</feature>
<evidence type="ECO:0000256" key="1">
    <source>
        <dbReference type="SAM" id="SignalP"/>
    </source>
</evidence>
<name>A0A8H6UUN3_9EURO</name>
<evidence type="ECO:0000313" key="2">
    <source>
        <dbReference type="EMBL" id="KAF7167577.1"/>
    </source>
</evidence>
<gene>
    <name evidence="2" type="ORF">CNMCM5623_000883</name>
</gene>
<dbReference type="Proteomes" id="UP000654922">
    <property type="component" value="Unassembled WGS sequence"/>
</dbReference>
<dbReference type="AlphaFoldDB" id="A0A8H6UUN3"/>
<dbReference type="OrthoDB" id="4453950at2759"/>
<protein>
    <submittedName>
        <fullName evidence="2">Uncharacterized protein</fullName>
    </submittedName>
</protein>
<evidence type="ECO:0000313" key="3">
    <source>
        <dbReference type="Proteomes" id="UP000654922"/>
    </source>
</evidence>
<comment type="caution">
    <text evidence="2">The sequence shown here is derived from an EMBL/GenBank/DDBJ whole genome shotgun (WGS) entry which is preliminary data.</text>
</comment>
<keyword evidence="1" id="KW-0732">Signal</keyword>
<dbReference type="EMBL" id="JACBAE010001283">
    <property type="protein sequence ID" value="KAF7167577.1"/>
    <property type="molecule type" value="Genomic_DNA"/>
</dbReference>